<accession>A0A1G7VS14</accession>
<keyword evidence="2" id="KW-1185">Reference proteome</keyword>
<gene>
    <name evidence="1" type="ORF">SAMN04489810_0808</name>
</gene>
<name>A0A1G7VS14_9MICO</name>
<protein>
    <recommendedName>
        <fullName evidence="3">DUF1269 domain-containing protein</fullName>
    </recommendedName>
</protein>
<dbReference type="InterPro" id="IPR046288">
    <property type="entry name" value="DUF6325"/>
</dbReference>
<dbReference type="RefSeq" id="WP_091486751.1">
    <property type="nucleotide sequence ID" value="NZ_LT629692.1"/>
</dbReference>
<dbReference type="AlphaFoldDB" id="A0A1G7VS14"/>
<dbReference type="STRING" id="370764.SAMN04489810_0808"/>
<dbReference type="Pfam" id="PF19850">
    <property type="entry name" value="DUF6325"/>
    <property type="match status" value="1"/>
</dbReference>
<dbReference type="EMBL" id="LT629692">
    <property type="protein sequence ID" value="SDG62487.1"/>
    <property type="molecule type" value="Genomic_DNA"/>
</dbReference>
<evidence type="ECO:0000313" key="2">
    <source>
        <dbReference type="Proteomes" id="UP000199009"/>
    </source>
</evidence>
<proteinExistence type="predicted"/>
<evidence type="ECO:0000313" key="1">
    <source>
        <dbReference type="EMBL" id="SDG62487.1"/>
    </source>
</evidence>
<dbReference type="Proteomes" id="UP000199009">
    <property type="component" value="Chromosome I"/>
</dbReference>
<sequence length="145" mass="15472">MAEFQYGPVELHLVGFEGDRPDPGVIAAIVELIEADIVRLLDFVIVSKAEDGTVTALEIEDETDRYGFGSVELAEIGITGEEDIEELAELIPPGASAAIVAYELVWAKRLAESFAASGGSMLRSERIPAPIVNALVEAAQEEESA</sequence>
<dbReference type="OrthoDB" id="4464342at2"/>
<evidence type="ECO:0008006" key="3">
    <source>
        <dbReference type="Google" id="ProtNLM"/>
    </source>
</evidence>
<reference evidence="1 2" key="1">
    <citation type="submission" date="2016-10" db="EMBL/GenBank/DDBJ databases">
        <authorList>
            <person name="de Groot N.N."/>
        </authorList>
    </citation>
    <scope>NUCLEOTIDE SEQUENCE [LARGE SCALE GENOMIC DNA]</scope>
    <source>
        <strain evidence="1 2">DSM 23142</strain>
    </source>
</reference>
<organism evidence="1 2">
    <name type="scientific">Microbacterium pygmaeum</name>
    <dbReference type="NCBI Taxonomy" id="370764"/>
    <lineage>
        <taxon>Bacteria</taxon>
        <taxon>Bacillati</taxon>
        <taxon>Actinomycetota</taxon>
        <taxon>Actinomycetes</taxon>
        <taxon>Micrococcales</taxon>
        <taxon>Microbacteriaceae</taxon>
        <taxon>Microbacterium</taxon>
    </lineage>
</organism>